<protein>
    <submittedName>
        <fullName evidence="8">Precorrin-4 C(11)-methyltransferase</fullName>
    </submittedName>
</protein>
<dbReference type="InterPro" id="IPR014777">
    <property type="entry name" value="4pyrrole_Mease_sub1"/>
</dbReference>
<dbReference type="PROSITE" id="PS00839">
    <property type="entry name" value="SUMT_1"/>
    <property type="match status" value="1"/>
</dbReference>
<dbReference type="SUPFAM" id="SSF53790">
    <property type="entry name" value="Tetrapyrrole methylase"/>
    <property type="match status" value="1"/>
</dbReference>
<gene>
    <name evidence="8" type="ORF">EFBL_2684</name>
</gene>
<dbReference type="Proteomes" id="UP000217785">
    <property type="component" value="Unassembled WGS sequence"/>
</dbReference>
<reference evidence="9" key="1">
    <citation type="submission" date="2017-07" db="EMBL/GenBank/DDBJ databases">
        <title>Draft genome sequence of Effusibacillus lacus strain skLN1.</title>
        <authorList>
            <person name="Watanabe M."/>
            <person name="Kojima H."/>
            <person name="Fukui M."/>
        </authorList>
    </citation>
    <scope>NUCLEOTIDE SEQUENCE [LARGE SCALE GENOMIC DNA]</scope>
    <source>
        <strain evidence="9">skLN1</strain>
    </source>
</reference>
<evidence type="ECO:0000256" key="5">
    <source>
        <dbReference type="ARBA" id="ARBA00022679"/>
    </source>
</evidence>
<comment type="similarity">
    <text evidence="2">Belongs to the precorrin methyltransferase family.</text>
</comment>
<evidence type="ECO:0000313" key="9">
    <source>
        <dbReference type="Proteomes" id="UP000217785"/>
    </source>
</evidence>
<dbReference type="NCBIfam" id="TIGR01465">
    <property type="entry name" value="cobM_cbiF"/>
    <property type="match status" value="1"/>
</dbReference>
<dbReference type="InterPro" id="IPR006362">
    <property type="entry name" value="Cbl_synth_CobM/CibF"/>
</dbReference>
<dbReference type="PANTHER" id="PTHR45790">
    <property type="entry name" value="SIROHEME SYNTHASE-RELATED"/>
    <property type="match status" value="1"/>
</dbReference>
<dbReference type="Pfam" id="PF00590">
    <property type="entry name" value="TP_methylase"/>
    <property type="match status" value="1"/>
</dbReference>
<evidence type="ECO:0000256" key="6">
    <source>
        <dbReference type="ARBA" id="ARBA00022691"/>
    </source>
</evidence>
<comment type="caution">
    <text evidence="8">The sequence shown here is derived from an EMBL/GenBank/DDBJ whole genome shotgun (WGS) entry which is preliminary data.</text>
</comment>
<dbReference type="InterPro" id="IPR014776">
    <property type="entry name" value="4pyrrole_Mease_sub2"/>
</dbReference>
<dbReference type="InterPro" id="IPR003043">
    <property type="entry name" value="Uropor_MeTrfase_CS"/>
</dbReference>
<evidence type="ECO:0000256" key="1">
    <source>
        <dbReference type="ARBA" id="ARBA00004953"/>
    </source>
</evidence>
<keyword evidence="5 8" id="KW-0808">Transferase</keyword>
<evidence type="ECO:0000256" key="4">
    <source>
        <dbReference type="ARBA" id="ARBA00022603"/>
    </source>
</evidence>
<dbReference type="InterPro" id="IPR000878">
    <property type="entry name" value="4pyrrol_Mease"/>
</dbReference>
<accession>A0A292YRJ7</accession>
<dbReference type="AlphaFoldDB" id="A0A292YRJ7"/>
<feature type="domain" description="Tetrapyrrole methylase" evidence="7">
    <location>
        <begin position="4"/>
        <end position="210"/>
    </location>
</feature>
<organism evidence="8 9">
    <name type="scientific">Effusibacillus lacus</name>
    <dbReference type="NCBI Taxonomy" id="1348429"/>
    <lineage>
        <taxon>Bacteria</taxon>
        <taxon>Bacillati</taxon>
        <taxon>Bacillota</taxon>
        <taxon>Bacilli</taxon>
        <taxon>Bacillales</taxon>
        <taxon>Alicyclobacillaceae</taxon>
        <taxon>Effusibacillus</taxon>
    </lineage>
</organism>
<comment type="pathway">
    <text evidence="1">Cofactor biosynthesis; adenosylcobalamin biosynthesis.</text>
</comment>
<dbReference type="GO" id="GO:0046026">
    <property type="term" value="F:precorrin-4 C11-methyltransferase activity"/>
    <property type="evidence" value="ECO:0007669"/>
    <property type="project" value="InterPro"/>
</dbReference>
<dbReference type="Gene3D" id="3.40.1010.10">
    <property type="entry name" value="Cobalt-precorrin-4 Transmethylase, Domain 1"/>
    <property type="match status" value="1"/>
</dbReference>
<dbReference type="GO" id="GO:0009236">
    <property type="term" value="P:cobalamin biosynthetic process"/>
    <property type="evidence" value="ECO:0007669"/>
    <property type="project" value="UniProtKB-UniPathway"/>
</dbReference>
<dbReference type="PANTHER" id="PTHR45790:SF4">
    <property type="entry name" value="COBALT-PRECORRIN-4 C(11)-METHYLTRANSFERASE"/>
    <property type="match status" value="1"/>
</dbReference>
<evidence type="ECO:0000259" key="7">
    <source>
        <dbReference type="Pfam" id="PF00590"/>
    </source>
</evidence>
<dbReference type="RefSeq" id="WP_096182750.1">
    <property type="nucleotide sequence ID" value="NZ_BDUF01000076.1"/>
</dbReference>
<keyword evidence="4 8" id="KW-0489">Methyltransferase</keyword>
<dbReference type="GO" id="GO:0032259">
    <property type="term" value="P:methylation"/>
    <property type="evidence" value="ECO:0007669"/>
    <property type="project" value="UniProtKB-KW"/>
</dbReference>
<sequence length="265" mass="28703">MAGKVYFIGAGPGDPELITVKGKRLIDQADLILYTDSLVNEEVVANPKPGAVVEKSAGLTLEEIVARMVETVRTGGTVARVHTGDPAVYGAIMEQIVRLNEAGIEWEIVPGVSSVFAAAAVLGAELTIPELTQTLILTRAEGRTPVPEGEKLVDLAKHDSTIALFLSATLMDKVVEDLREAGWSEDTPVAVVQKATWPDQVILRSTVGEVAGEMKRLGIRSQAMVLAGKALDPQLQWSHEHKSKLYDKTFAHRYRRAVKEEKGES</sequence>
<dbReference type="OrthoDB" id="9815856at2"/>
<dbReference type="CDD" id="cd11641">
    <property type="entry name" value="Precorrin-4_C11-MT"/>
    <property type="match status" value="1"/>
</dbReference>
<dbReference type="UniPathway" id="UPA00148"/>
<evidence type="ECO:0000256" key="3">
    <source>
        <dbReference type="ARBA" id="ARBA00022573"/>
    </source>
</evidence>
<dbReference type="InterPro" id="IPR050161">
    <property type="entry name" value="Siro_Cobalamin_biosynth"/>
</dbReference>
<evidence type="ECO:0000256" key="2">
    <source>
        <dbReference type="ARBA" id="ARBA00005879"/>
    </source>
</evidence>
<proteinExistence type="inferred from homology"/>
<evidence type="ECO:0000313" key="8">
    <source>
        <dbReference type="EMBL" id="GAX91024.1"/>
    </source>
</evidence>
<keyword evidence="3" id="KW-0169">Cobalamin biosynthesis</keyword>
<dbReference type="EMBL" id="BDUF01000076">
    <property type="protein sequence ID" value="GAX91024.1"/>
    <property type="molecule type" value="Genomic_DNA"/>
</dbReference>
<keyword evidence="6" id="KW-0949">S-adenosyl-L-methionine</keyword>
<dbReference type="Gene3D" id="3.30.950.10">
    <property type="entry name" value="Methyltransferase, Cobalt-precorrin-4 Transmethylase, Domain 2"/>
    <property type="match status" value="1"/>
</dbReference>
<dbReference type="InterPro" id="IPR035996">
    <property type="entry name" value="4pyrrol_Methylase_sf"/>
</dbReference>
<name>A0A292YRJ7_9BACL</name>
<keyword evidence="9" id="KW-1185">Reference proteome</keyword>